<reference evidence="2 3" key="1">
    <citation type="journal article" date="2019" name="Int. J. Syst. Evol. Microbiol.">
        <title>The Global Catalogue of Microorganisms (GCM) 10K type strain sequencing project: providing services to taxonomists for standard genome sequencing and annotation.</title>
        <authorList>
            <consortium name="The Broad Institute Genomics Platform"/>
            <consortium name="The Broad Institute Genome Sequencing Center for Infectious Disease"/>
            <person name="Wu L."/>
            <person name="Ma J."/>
        </authorList>
    </citation>
    <scope>NUCLEOTIDE SEQUENCE [LARGE SCALE GENOMIC DNA]</scope>
    <source>
        <strain evidence="2 3">JCM 15395</strain>
    </source>
</reference>
<evidence type="ECO:0000313" key="2">
    <source>
        <dbReference type="EMBL" id="GAA0611012.1"/>
    </source>
</evidence>
<accession>A0ABN1GGE1</accession>
<proteinExistence type="predicted"/>
<sequence>MGLLLTTKDEVAKVYLGDLTDSNKETFRIGRIHFHLSWGFVGFCSYIRNAEEYTKVQWIVFMSGGPLVTLVFFVMLILFLFSGHEYGLLKSIALWLAIYNFFQFFWTIIPMKYPTWLGAYAGMPSDGYQLLDELKSK</sequence>
<dbReference type="RefSeq" id="WP_343814965.1">
    <property type="nucleotide sequence ID" value="NZ_BAAADS010000025.1"/>
</dbReference>
<evidence type="ECO:0000256" key="1">
    <source>
        <dbReference type="SAM" id="Phobius"/>
    </source>
</evidence>
<evidence type="ECO:0000313" key="3">
    <source>
        <dbReference type="Proteomes" id="UP001500866"/>
    </source>
</evidence>
<name>A0ABN1GGE1_9BACI</name>
<keyword evidence="1" id="KW-1133">Transmembrane helix</keyword>
<gene>
    <name evidence="2" type="ORF">GCM10009001_30310</name>
</gene>
<comment type="caution">
    <text evidence="2">The sequence shown here is derived from an EMBL/GenBank/DDBJ whole genome shotgun (WGS) entry which is preliminary data.</text>
</comment>
<keyword evidence="1" id="KW-0472">Membrane</keyword>
<dbReference type="Proteomes" id="UP001500866">
    <property type="component" value="Unassembled WGS sequence"/>
</dbReference>
<keyword evidence="1" id="KW-0812">Transmembrane</keyword>
<organism evidence="2 3">
    <name type="scientific">Virgibacillus siamensis</name>
    <dbReference type="NCBI Taxonomy" id="480071"/>
    <lineage>
        <taxon>Bacteria</taxon>
        <taxon>Bacillati</taxon>
        <taxon>Bacillota</taxon>
        <taxon>Bacilli</taxon>
        <taxon>Bacillales</taxon>
        <taxon>Bacillaceae</taxon>
        <taxon>Virgibacillus</taxon>
    </lineage>
</organism>
<protein>
    <submittedName>
        <fullName evidence="2">Uncharacterized protein</fullName>
    </submittedName>
</protein>
<feature type="transmembrane region" description="Helical" evidence="1">
    <location>
        <begin position="58"/>
        <end position="80"/>
    </location>
</feature>
<keyword evidence="3" id="KW-1185">Reference proteome</keyword>
<dbReference type="EMBL" id="BAAADS010000025">
    <property type="protein sequence ID" value="GAA0611012.1"/>
    <property type="molecule type" value="Genomic_DNA"/>
</dbReference>
<feature type="transmembrane region" description="Helical" evidence="1">
    <location>
        <begin position="92"/>
        <end position="109"/>
    </location>
</feature>